<evidence type="ECO:0000313" key="10">
    <source>
        <dbReference type="Proteomes" id="UP001319180"/>
    </source>
</evidence>
<comment type="similarity">
    <text evidence="1 8">Belongs to the glycosyl hydrolase 43 family.</text>
</comment>
<sequence length="313" mass="34946">MIRATEQPQAAVQGTVRAEGNPVIQHVYTADPSAVVYDGRVYLFTGRDEAEADQQTYIMREWLCFSSPDMRTWQPHGSPLRAQDFAWAQGDAFGSQVITRHGKFYWYTAVTHATIAGKAIGVAVADVPWSPFRDARGTALITNDMVAAPPGSMNNLDPAVIVDDRGQAYIFWGNGQAYYARLKENMIELDGPIRKLDLPGFQEGSRLYKRRGWYYLSYGSGMPEKIVYVRSRDLDGPWEYCGILNEIAGNCQTNSGFILDYQGRSYFIYHNGALAGGGSHHRSVCIDHIYFNADDTIRRVVMTSEGVYGAPEP</sequence>
<dbReference type="GO" id="GO:0045493">
    <property type="term" value="P:xylan catabolic process"/>
    <property type="evidence" value="ECO:0007669"/>
    <property type="project" value="UniProtKB-KW"/>
</dbReference>
<evidence type="ECO:0000313" key="9">
    <source>
        <dbReference type="EMBL" id="MBT1685919.1"/>
    </source>
</evidence>
<keyword evidence="4" id="KW-0119">Carbohydrate metabolism</keyword>
<proteinExistence type="inferred from homology"/>
<organism evidence="9 10">
    <name type="scientific">Dawidia soli</name>
    <dbReference type="NCBI Taxonomy" id="2782352"/>
    <lineage>
        <taxon>Bacteria</taxon>
        <taxon>Pseudomonadati</taxon>
        <taxon>Bacteroidota</taxon>
        <taxon>Cytophagia</taxon>
        <taxon>Cytophagales</taxon>
        <taxon>Chryseotaleaceae</taxon>
        <taxon>Dawidia</taxon>
    </lineage>
</organism>
<feature type="site" description="Important for catalytic activity, responsible for pKa modulation of the active site Glu and correct orientation of both the proton donor and substrate" evidence="7">
    <location>
        <position position="157"/>
    </location>
</feature>
<evidence type="ECO:0000256" key="7">
    <source>
        <dbReference type="PIRSR" id="PIRSR606710-2"/>
    </source>
</evidence>
<keyword evidence="2" id="KW-0624">Polysaccharide degradation</keyword>
<dbReference type="CDD" id="cd18618">
    <property type="entry name" value="GH43_Xsa43E-like"/>
    <property type="match status" value="1"/>
</dbReference>
<evidence type="ECO:0000256" key="3">
    <source>
        <dbReference type="ARBA" id="ARBA00022801"/>
    </source>
</evidence>
<dbReference type="InterPro" id="IPR023296">
    <property type="entry name" value="Glyco_hydro_beta-prop_sf"/>
</dbReference>
<evidence type="ECO:0000256" key="6">
    <source>
        <dbReference type="PIRSR" id="PIRSR606710-1"/>
    </source>
</evidence>
<feature type="active site" description="Proton donor" evidence="6">
    <location>
        <position position="203"/>
    </location>
</feature>
<keyword evidence="10" id="KW-1185">Reference proteome</keyword>
<dbReference type="RefSeq" id="WP_254089170.1">
    <property type="nucleotide sequence ID" value="NZ_JAHESC010000005.1"/>
</dbReference>
<dbReference type="PANTHER" id="PTHR43772:SF2">
    <property type="entry name" value="PUTATIVE (AFU_ORTHOLOGUE AFUA_2G04480)-RELATED"/>
    <property type="match status" value="1"/>
</dbReference>
<evidence type="ECO:0000256" key="8">
    <source>
        <dbReference type="RuleBase" id="RU361187"/>
    </source>
</evidence>
<dbReference type="Proteomes" id="UP001319180">
    <property type="component" value="Unassembled WGS sequence"/>
</dbReference>
<dbReference type="EMBL" id="JAHESC010000005">
    <property type="protein sequence ID" value="MBT1685919.1"/>
    <property type="molecule type" value="Genomic_DNA"/>
</dbReference>
<dbReference type="Pfam" id="PF04616">
    <property type="entry name" value="Glyco_hydro_43"/>
    <property type="match status" value="1"/>
</dbReference>
<dbReference type="AlphaFoldDB" id="A0AAP2D6E7"/>
<accession>A0AAP2D6E7</accession>
<protein>
    <submittedName>
        <fullName evidence="9">Glycoside hydrolase family 43 protein</fullName>
    </submittedName>
</protein>
<dbReference type="SUPFAM" id="SSF75005">
    <property type="entry name" value="Arabinanase/levansucrase/invertase"/>
    <property type="match status" value="1"/>
</dbReference>
<dbReference type="PANTHER" id="PTHR43772">
    <property type="entry name" value="ENDO-1,4-BETA-XYLANASE"/>
    <property type="match status" value="1"/>
</dbReference>
<dbReference type="GO" id="GO:0004553">
    <property type="term" value="F:hydrolase activity, hydrolyzing O-glycosyl compounds"/>
    <property type="evidence" value="ECO:0007669"/>
    <property type="project" value="InterPro"/>
</dbReference>
<dbReference type="Gene3D" id="2.115.10.20">
    <property type="entry name" value="Glycosyl hydrolase domain, family 43"/>
    <property type="match status" value="1"/>
</dbReference>
<evidence type="ECO:0000256" key="1">
    <source>
        <dbReference type="ARBA" id="ARBA00009865"/>
    </source>
</evidence>
<gene>
    <name evidence="9" type="ORF">KK078_05095</name>
</gene>
<keyword evidence="5 8" id="KW-0326">Glycosidase</keyword>
<name>A0AAP2D6E7_9BACT</name>
<evidence type="ECO:0000256" key="5">
    <source>
        <dbReference type="ARBA" id="ARBA00023295"/>
    </source>
</evidence>
<keyword evidence="3 8" id="KW-0378">Hydrolase</keyword>
<evidence type="ECO:0000256" key="4">
    <source>
        <dbReference type="ARBA" id="ARBA00023277"/>
    </source>
</evidence>
<dbReference type="InterPro" id="IPR052176">
    <property type="entry name" value="Glycosyl_Hydrlase_43_Enz"/>
</dbReference>
<evidence type="ECO:0000256" key="2">
    <source>
        <dbReference type="ARBA" id="ARBA00022651"/>
    </source>
</evidence>
<feature type="active site" description="Proton acceptor" evidence="6">
    <location>
        <position position="31"/>
    </location>
</feature>
<keyword evidence="2" id="KW-0858">Xylan degradation</keyword>
<comment type="caution">
    <text evidence="9">The sequence shown here is derived from an EMBL/GenBank/DDBJ whole genome shotgun (WGS) entry which is preliminary data.</text>
</comment>
<dbReference type="InterPro" id="IPR006710">
    <property type="entry name" value="Glyco_hydro_43"/>
</dbReference>
<reference evidence="9 10" key="1">
    <citation type="submission" date="2021-05" db="EMBL/GenBank/DDBJ databases">
        <title>A Polyphasic approach of four new species of the genus Ohtaekwangia: Ohtaekwangia histidinii sp. nov., Ohtaekwangia cretensis sp. nov., Ohtaekwangia indiensis sp. nov., Ohtaekwangia reichenbachii sp. nov. from diverse environment.</title>
        <authorList>
            <person name="Octaviana S."/>
        </authorList>
    </citation>
    <scope>NUCLEOTIDE SEQUENCE [LARGE SCALE GENOMIC DNA]</scope>
    <source>
        <strain evidence="9 10">PWU37</strain>
    </source>
</reference>